<feature type="region of interest" description="Disordered" evidence="1">
    <location>
        <begin position="485"/>
        <end position="516"/>
    </location>
</feature>
<evidence type="ECO:0000313" key="3">
    <source>
        <dbReference type="Proteomes" id="UP000887574"/>
    </source>
</evidence>
<name>A0A915CZS1_9BILA</name>
<protein>
    <submittedName>
        <fullName evidence="4">Uncharacterized protein</fullName>
    </submittedName>
</protein>
<dbReference type="AlphaFoldDB" id="A0A915CZS1"/>
<evidence type="ECO:0000256" key="2">
    <source>
        <dbReference type="SAM" id="SignalP"/>
    </source>
</evidence>
<dbReference type="Proteomes" id="UP000887574">
    <property type="component" value="Unplaced"/>
</dbReference>
<dbReference type="WBParaSite" id="jg13881">
    <property type="protein sequence ID" value="jg13881"/>
    <property type="gene ID" value="jg13881"/>
</dbReference>
<feature type="signal peptide" evidence="2">
    <location>
        <begin position="1"/>
        <end position="21"/>
    </location>
</feature>
<organism evidence="3 4">
    <name type="scientific">Ditylenchus dipsaci</name>
    <dbReference type="NCBI Taxonomy" id="166011"/>
    <lineage>
        <taxon>Eukaryota</taxon>
        <taxon>Metazoa</taxon>
        <taxon>Ecdysozoa</taxon>
        <taxon>Nematoda</taxon>
        <taxon>Chromadorea</taxon>
        <taxon>Rhabditida</taxon>
        <taxon>Tylenchina</taxon>
        <taxon>Tylenchomorpha</taxon>
        <taxon>Sphaerularioidea</taxon>
        <taxon>Anguinidae</taxon>
        <taxon>Anguininae</taxon>
        <taxon>Ditylenchus</taxon>
    </lineage>
</organism>
<feature type="compositionally biased region" description="Low complexity" evidence="1">
    <location>
        <begin position="485"/>
        <end position="504"/>
    </location>
</feature>
<evidence type="ECO:0000256" key="1">
    <source>
        <dbReference type="SAM" id="MobiDB-lite"/>
    </source>
</evidence>
<accession>A0A915CZS1</accession>
<proteinExistence type="predicted"/>
<keyword evidence="2" id="KW-0732">Signal</keyword>
<reference evidence="4" key="1">
    <citation type="submission" date="2022-11" db="UniProtKB">
        <authorList>
            <consortium name="WormBaseParasite"/>
        </authorList>
    </citation>
    <scope>IDENTIFICATION</scope>
</reference>
<keyword evidence="3" id="KW-1185">Reference proteome</keyword>
<evidence type="ECO:0000313" key="4">
    <source>
        <dbReference type="WBParaSite" id="jg13881"/>
    </source>
</evidence>
<feature type="chain" id="PRO_5036896786" evidence="2">
    <location>
        <begin position="22"/>
        <end position="572"/>
    </location>
</feature>
<sequence>MYIKVFFIFLVVFNNIASVKSENQGCISQGDLTLDSSNITKLSLFLKYLGSKSLVIAEDKDKVVKACEQCIRVFFEGGTDLYVFYIDDAKHTLATKHYRYKPTKYDSFEIFKSLEVVDDFSTNKVLDVGELQIDDWKTLIFGETRLWVCKRLVLCSGCATGKSRKLQLTRLRNIAFGNLFVENMEQAWIENKDGNDSLICLNKDSNLSQIQIWNKNGANASGMFSPIPVIQDVTFSQEVTTTYTDDGVCLTLAEIQIDPTAKEEYTKFMDYLNKRSLAIAGLEKDSENGFYTVFVADPSGFTEKKEQSRIVMYGIILHHTHPCVFENGIDVPKYLVELSDFHTSALLDVGNMSEDWNTLIFGSSSFGFYSSTCQPLTSDSQPKSCGCEKGLFCTLEVPFGQVHNSSIATLRTNVFCNMVTESENQVFIEENIVNRVDAKCFDKDAYLSQIQVWQNKWDPNGFQCMGILESPKYIMPTSVATQSIAMSSSSTSQQPETNQTPQTSEPDKYESSPSPENGIASFRCPAYSQTILLTVVLLGFLSNIQKLSNFVLIVFTQNATFNFLAIFSNKAT</sequence>